<name>A0A420HKM3_9PEZI</name>
<dbReference type="AlphaFoldDB" id="A0A420HKM3"/>
<evidence type="ECO:0000313" key="2">
    <source>
        <dbReference type="EMBL" id="RKF57976.1"/>
    </source>
</evidence>
<gene>
    <name evidence="2" type="ORF">OnM2_070068</name>
</gene>
<feature type="region of interest" description="Disordered" evidence="1">
    <location>
        <begin position="29"/>
        <end position="70"/>
    </location>
</feature>
<dbReference type="STRING" id="212602.A0A420HKM3"/>
<accession>A0A420HKM3</accession>
<comment type="caution">
    <text evidence="2">The sequence shown here is derived from an EMBL/GenBank/DDBJ whole genome shotgun (WGS) entry which is preliminary data.</text>
</comment>
<protein>
    <submittedName>
        <fullName evidence="2">Uncharacterized protein</fullName>
    </submittedName>
</protein>
<keyword evidence="3" id="KW-1185">Reference proteome</keyword>
<proteinExistence type="predicted"/>
<reference evidence="2 3" key="1">
    <citation type="journal article" date="2018" name="BMC Genomics">
        <title>Comparative genome analyses reveal sequence features reflecting distinct modes of host-adaptation between dicot and monocot powdery mildew.</title>
        <authorList>
            <person name="Wu Y."/>
            <person name="Ma X."/>
            <person name="Pan Z."/>
            <person name="Kale S.D."/>
            <person name="Song Y."/>
            <person name="King H."/>
            <person name="Zhang Q."/>
            <person name="Presley C."/>
            <person name="Deng X."/>
            <person name="Wei C.I."/>
            <person name="Xiao S."/>
        </authorList>
    </citation>
    <scope>NUCLEOTIDE SEQUENCE [LARGE SCALE GENOMIC DNA]</scope>
    <source>
        <strain evidence="2">UMSG2</strain>
    </source>
</reference>
<dbReference type="OrthoDB" id="2141239at2759"/>
<evidence type="ECO:0000313" key="3">
    <source>
        <dbReference type="Proteomes" id="UP000286134"/>
    </source>
</evidence>
<dbReference type="EMBL" id="MCFK01007074">
    <property type="protein sequence ID" value="RKF57976.1"/>
    <property type="molecule type" value="Genomic_DNA"/>
</dbReference>
<sequence>MVVLFAMTSTAIFIPLAKDNNKAESIVSNTSAGDENDYGSCNPAMDFKKGRGNRKATEGTFLPTDPKVAQGQQDALNPNIITNRICDQLTNVCGASEAAKKRCLDAKAKVSAANSKDESMADLFNKALGVK</sequence>
<organism evidence="2 3">
    <name type="scientific">Erysiphe neolycopersici</name>
    <dbReference type="NCBI Taxonomy" id="212602"/>
    <lineage>
        <taxon>Eukaryota</taxon>
        <taxon>Fungi</taxon>
        <taxon>Dikarya</taxon>
        <taxon>Ascomycota</taxon>
        <taxon>Pezizomycotina</taxon>
        <taxon>Leotiomycetes</taxon>
        <taxon>Erysiphales</taxon>
        <taxon>Erysiphaceae</taxon>
        <taxon>Erysiphe</taxon>
    </lineage>
</organism>
<evidence type="ECO:0000256" key="1">
    <source>
        <dbReference type="SAM" id="MobiDB-lite"/>
    </source>
</evidence>
<dbReference type="Proteomes" id="UP000286134">
    <property type="component" value="Unassembled WGS sequence"/>
</dbReference>